<dbReference type="Pfam" id="PF00026">
    <property type="entry name" value="Asp"/>
    <property type="match status" value="1"/>
</dbReference>
<dbReference type="Gene3D" id="2.40.70.10">
    <property type="entry name" value="Acid Proteases"/>
    <property type="match status" value="2"/>
</dbReference>
<keyword evidence="9" id="KW-1185">Reference proteome</keyword>
<feature type="active site" evidence="3">
    <location>
        <position position="278"/>
    </location>
</feature>
<keyword evidence="6" id="KW-0732">Signal</keyword>
<keyword evidence="2 4" id="KW-0064">Aspartyl protease</keyword>
<feature type="compositionally biased region" description="Low complexity" evidence="5">
    <location>
        <begin position="608"/>
        <end position="623"/>
    </location>
</feature>
<organism evidence="8 9">
    <name type="scientific">Mycena indigotica</name>
    <dbReference type="NCBI Taxonomy" id="2126181"/>
    <lineage>
        <taxon>Eukaryota</taxon>
        <taxon>Fungi</taxon>
        <taxon>Dikarya</taxon>
        <taxon>Basidiomycota</taxon>
        <taxon>Agaricomycotina</taxon>
        <taxon>Agaricomycetes</taxon>
        <taxon>Agaricomycetidae</taxon>
        <taxon>Agaricales</taxon>
        <taxon>Marasmiineae</taxon>
        <taxon>Mycenaceae</taxon>
        <taxon>Mycena</taxon>
    </lineage>
</organism>
<dbReference type="InterPro" id="IPR001461">
    <property type="entry name" value="Aspartic_peptidase_A1"/>
</dbReference>
<dbReference type="PANTHER" id="PTHR47966:SF51">
    <property type="entry name" value="BETA-SITE APP-CLEAVING ENZYME, ISOFORM A-RELATED"/>
    <property type="match status" value="1"/>
</dbReference>
<dbReference type="AlphaFoldDB" id="A0A8H6WA16"/>
<feature type="domain" description="Peptidase A1" evidence="7">
    <location>
        <begin position="80"/>
        <end position="388"/>
    </location>
</feature>
<evidence type="ECO:0000256" key="6">
    <source>
        <dbReference type="SAM" id="SignalP"/>
    </source>
</evidence>
<evidence type="ECO:0000256" key="3">
    <source>
        <dbReference type="PIRSR" id="PIRSR601461-1"/>
    </source>
</evidence>
<dbReference type="GeneID" id="59344461"/>
<feature type="chain" id="PRO_5034962821" evidence="6">
    <location>
        <begin position="19"/>
        <end position="822"/>
    </location>
</feature>
<dbReference type="EMBL" id="JACAZF010000004">
    <property type="protein sequence ID" value="KAF7307218.1"/>
    <property type="molecule type" value="Genomic_DNA"/>
</dbReference>
<dbReference type="CDD" id="cd05471">
    <property type="entry name" value="pepsin_like"/>
    <property type="match status" value="1"/>
</dbReference>
<name>A0A8H6WA16_9AGAR</name>
<feature type="compositionally biased region" description="Low complexity" evidence="5">
    <location>
        <begin position="630"/>
        <end position="641"/>
    </location>
</feature>
<feature type="compositionally biased region" description="Polar residues" evidence="5">
    <location>
        <begin position="519"/>
        <end position="544"/>
    </location>
</feature>
<keyword evidence="4" id="KW-0645">Protease</keyword>
<proteinExistence type="inferred from homology"/>
<dbReference type="InterPro" id="IPR021109">
    <property type="entry name" value="Peptidase_aspartic_dom_sf"/>
</dbReference>
<dbReference type="PRINTS" id="PR00792">
    <property type="entry name" value="PEPSIN"/>
</dbReference>
<comment type="similarity">
    <text evidence="1 4">Belongs to the peptidase A1 family.</text>
</comment>
<reference evidence="8" key="1">
    <citation type="submission" date="2020-05" db="EMBL/GenBank/DDBJ databases">
        <title>Mycena genomes resolve the evolution of fungal bioluminescence.</title>
        <authorList>
            <person name="Tsai I.J."/>
        </authorList>
    </citation>
    <scope>NUCLEOTIDE SEQUENCE</scope>
    <source>
        <strain evidence="8">171206Taipei</strain>
    </source>
</reference>
<evidence type="ECO:0000313" key="9">
    <source>
        <dbReference type="Proteomes" id="UP000636479"/>
    </source>
</evidence>
<feature type="active site" evidence="3">
    <location>
        <position position="98"/>
    </location>
</feature>
<feature type="compositionally biased region" description="Low complexity" evidence="5">
    <location>
        <begin position="558"/>
        <end position="571"/>
    </location>
</feature>
<evidence type="ECO:0000256" key="1">
    <source>
        <dbReference type="ARBA" id="ARBA00007447"/>
    </source>
</evidence>
<dbReference type="PROSITE" id="PS51767">
    <property type="entry name" value="PEPTIDASE_A1"/>
    <property type="match status" value="1"/>
</dbReference>
<dbReference type="Proteomes" id="UP000636479">
    <property type="component" value="Unassembled WGS sequence"/>
</dbReference>
<evidence type="ECO:0000256" key="5">
    <source>
        <dbReference type="SAM" id="MobiDB-lite"/>
    </source>
</evidence>
<evidence type="ECO:0000256" key="4">
    <source>
        <dbReference type="RuleBase" id="RU000454"/>
    </source>
</evidence>
<dbReference type="PANTHER" id="PTHR47966">
    <property type="entry name" value="BETA-SITE APP-CLEAVING ENZYME, ISOFORM A-RELATED"/>
    <property type="match status" value="1"/>
</dbReference>
<feature type="signal peptide" evidence="6">
    <location>
        <begin position="1"/>
        <end position="18"/>
    </location>
</feature>
<evidence type="ECO:0000256" key="2">
    <source>
        <dbReference type="ARBA" id="ARBA00022750"/>
    </source>
</evidence>
<keyword evidence="4" id="KW-0378">Hydrolase</keyword>
<dbReference type="GO" id="GO:0006508">
    <property type="term" value="P:proteolysis"/>
    <property type="evidence" value="ECO:0007669"/>
    <property type="project" value="UniProtKB-KW"/>
</dbReference>
<gene>
    <name evidence="8" type="ORF">MIND_00515400</name>
</gene>
<dbReference type="RefSeq" id="XP_037222237.1">
    <property type="nucleotide sequence ID" value="XM_037361945.1"/>
</dbReference>
<feature type="region of interest" description="Disordered" evidence="5">
    <location>
        <begin position="519"/>
        <end position="642"/>
    </location>
</feature>
<dbReference type="InterPro" id="IPR033121">
    <property type="entry name" value="PEPTIDASE_A1"/>
</dbReference>
<dbReference type="InterPro" id="IPR001969">
    <property type="entry name" value="Aspartic_peptidase_AS"/>
</dbReference>
<comment type="caution">
    <text evidence="8">The sequence shown here is derived from an EMBL/GenBank/DDBJ whole genome shotgun (WGS) entry which is preliminary data.</text>
</comment>
<accession>A0A8H6WA16</accession>
<evidence type="ECO:0000313" key="8">
    <source>
        <dbReference type="EMBL" id="KAF7307218.1"/>
    </source>
</evidence>
<evidence type="ECO:0000259" key="7">
    <source>
        <dbReference type="PROSITE" id="PS51767"/>
    </source>
</evidence>
<dbReference type="InterPro" id="IPR034164">
    <property type="entry name" value="Pepsin-like_dom"/>
</dbReference>
<protein>
    <submittedName>
        <fullName evidence="8">Aspartic proteinase</fullName>
    </submittedName>
</protein>
<dbReference type="GO" id="GO:0004190">
    <property type="term" value="F:aspartic-type endopeptidase activity"/>
    <property type="evidence" value="ECO:0007669"/>
    <property type="project" value="UniProtKB-KW"/>
</dbReference>
<dbReference type="SUPFAM" id="SSF50630">
    <property type="entry name" value="Acid proteases"/>
    <property type="match status" value="1"/>
</dbReference>
<dbReference type="OrthoDB" id="2626014at2759"/>
<dbReference type="PROSITE" id="PS00141">
    <property type="entry name" value="ASP_PROTEASE"/>
    <property type="match status" value="2"/>
</dbReference>
<sequence>MLVFTLLPAVLLALRVAASPVLVQDNLITLPISRRFNFTGSANIVQADLGRIKSIRTGKAAGAQARAVISEPISNQVVTYIASVGVGSPATTYDLIVDTGSSNTWIGAGTSYVRTPTSTQTINTVSVSYGSGSFSGTEYTDTVTLAPGLVIPNQSIGVASRSSGFSGTDGILGLGPVALTVGTLTNARTQSVPTVTDNLFTQGTINANSIGISFQPTTSLEVTNGEITFGGTDPSRFTGSITFTPITSTSPASLYWGINQSITYGGTTILSSTAGIVDTGTTLIYIATNAFTAYQRATGAVADNNTGLLRLTSSQFAALKNLNFVIGGTTFALTPNAQIWPRQVQISLDRSNAKPYLAPLTLPLVARPAASTSLSPTGVLPQARVWTSSMAMPSSSASTLSTTLPTSASVLRPLPSPPRPQTELYPEGFESWDVFYTVFVLPLGQGLPTRSFYPPARSIVLSALGSFEYITSADLPIRLDDDPPKLKPVELVFPPQPPPRRSKLARFLLRLVTRRPRSSPSYQVSISPLDSGKASSQTPTQSSAPVVYIRVEPRELTDSTTSSLLETPTETRIIDKFPLPPSVHFSTEDKENQPFHPYQHLQPLSDRSASAATPLSPSTNLPPNLVPFPSYSNSNDSSTNYQHQQPRFTMDYTGKQGAEVIDFGGEVDYSNTQWFQDRPAKQPSAQAMGAPYVPPPGVIEQNESFEFAMSAAPNVLYARYKQYGQLGVLAWCSEFGELIDHLKELGFQGNMFVTTRTQALRTCEEILRLMKHSLDLKMQIIIMYLSSQVARLRRFLDGERQWDDYPEPQFPDYKKYVNGEFA</sequence>